<feature type="compositionally biased region" description="Basic and acidic residues" evidence="1">
    <location>
        <begin position="1039"/>
        <end position="1060"/>
    </location>
</feature>
<reference evidence="2" key="1">
    <citation type="submission" date="2021-12" db="EMBL/GenBank/DDBJ databases">
        <authorList>
            <person name="King R."/>
        </authorList>
    </citation>
    <scope>NUCLEOTIDE SEQUENCE</scope>
</reference>
<feature type="region of interest" description="Disordered" evidence="1">
    <location>
        <begin position="184"/>
        <end position="393"/>
    </location>
</feature>
<name>A0ABN8LA19_CHISP</name>
<feature type="region of interest" description="Disordered" evidence="1">
    <location>
        <begin position="1039"/>
        <end position="1154"/>
    </location>
</feature>
<sequence>MLLTIHNLPVNTRYSDVKTLIQSQCGLSEVLLDHLVKDGQYKKVTVGVVEEEDAAILVRKINGLYVQGAQLYVEDIRQKKKSSEQPYRPMASLTTNRDIQQDKSNDLPGPQSMYAQQNSAFPMNMPYSNMANYNQYMMPEIMPLMMNQQMMGMGMYVMPQQQNAFMDNSGQVPATAKTSTANYNFNNLDQNAPGMMANNSAGSKNKRGRNVNPQNRDGGDVQRDRNNHPYQVKQSGWGSEPNKPNDKRSVRSTRWNAGEAGPSGRRSRSPHRVDSCEDAAYDSRYRDSPQRYDNSYHGRNAPNDRDPRDSNYDPRDDETFQSYKAYEGPMKDDDRRYNQRDEPSQRWGPSNFQNNDRAQTGRDSYKSDDRRQSDRNQPSRKRPNPDSFGNDNALARTWGESLTQSSHLNRNESQFAPPQKIQRLPELMKQKLDVGLIRSTSGNPSGRENPPVWGNSSGKGYSPPRLNPPRRGNSPARGKSSDVGYPSVRENTFDRGNPAIRGNPSGRGNSAVRGNLSGRGNPAIRANPSGSGNPADKGSPSSRGNPAVRGDSSGRGNPAIRGNPSSRGNPAIRGEPSGRGNAVVRGGLAARGNLAVRGNPSGKGNPKAKGNPPAPHNKSSDYKAMIRRDTAWRQLAVALIGKQIFAEHDVPMSPSEERGLLKAIKKAVHTRVDLLLLGEFAVPAPTIVEKYRKRFPVTGDKVFLAAVIKNLAAEENKIKQEEQVTDKNQAVPAQQVKATVPMKQEGTNAMPVPKTENVKLEESAKLSQAEPAIQIKVPVLPPEKEAPFKLPPIPKTKKSAQPAPVAASGKLPNYPGGNKAVHQLLRKQRKKETINEDLYELDPYLAAAVEKELDGLCNVIVGELSNPASKEDEPILKRLKVEPMIILRKSVKMTLVKRLLDIRTSLALTVFVEGKIPTPASMSNFLRRFGVISLKKSKNKQKSRPFFVATCADYEAYDNLCSLKSTLMSEITELKFRPLHVTPKKPIITTDDIQNHLSRQSMVAKKTQGSSTEVIDCTEDETLFYEDVEGVWNEYDDVKDNDIKTDDTDEKNDSVKKDDTGNDGVTNDDVKNEDTGDDVKNENIEDDSVNNSVTNEKGEKNNDTHDKGEENSGTKENNDNGVKNTDTNDQTEGNVTNNDENEAIEEDATYDVDDGEDYFMMDGEEYRVEDEITEIKETDLEDY</sequence>
<feature type="compositionally biased region" description="Basic and acidic residues" evidence="1">
    <location>
        <begin position="271"/>
        <end position="318"/>
    </location>
</feature>
<feature type="compositionally biased region" description="Polar residues" evidence="1">
    <location>
        <begin position="228"/>
        <end position="237"/>
    </location>
</feature>
<feature type="compositionally biased region" description="Basic and acidic residues" evidence="1">
    <location>
        <begin position="1068"/>
        <end position="1083"/>
    </location>
</feature>
<feature type="compositionally biased region" description="Basic and acidic residues" evidence="1">
    <location>
        <begin position="1096"/>
        <end position="1118"/>
    </location>
</feature>
<dbReference type="Proteomes" id="UP001153292">
    <property type="component" value="Chromosome 25"/>
</dbReference>
<evidence type="ECO:0008006" key="4">
    <source>
        <dbReference type="Google" id="ProtNLM"/>
    </source>
</evidence>
<organism evidence="2 3">
    <name type="scientific">Chilo suppressalis</name>
    <name type="common">Asiatic rice borer moth</name>
    <dbReference type="NCBI Taxonomy" id="168631"/>
    <lineage>
        <taxon>Eukaryota</taxon>
        <taxon>Metazoa</taxon>
        <taxon>Ecdysozoa</taxon>
        <taxon>Arthropoda</taxon>
        <taxon>Hexapoda</taxon>
        <taxon>Insecta</taxon>
        <taxon>Pterygota</taxon>
        <taxon>Neoptera</taxon>
        <taxon>Endopterygota</taxon>
        <taxon>Lepidoptera</taxon>
        <taxon>Glossata</taxon>
        <taxon>Ditrysia</taxon>
        <taxon>Pyraloidea</taxon>
        <taxon>Crambidae</taxon>
        <taxon>Crambinae</taxon>
        <taxon>Chilo</taxon>
    </lineage>
</organism>
<proteinExistence type="predicted"/>
<feature type="compositionally biased region" description="Basic and acidic residues" evidence="1">
    <location>
        <begin position="217"/>
        <end position="227"/>
    </location>
</feature>
<accession>A0ABN8LA19</accession>
<feature type="region of interest" description="Disordered" evidence="1">
    <location>
        <begin position="791"/>
        <end position="813"/>
    </location>
</feature>
<feature type="compositionally biased region" description="Basic and acidic residues" evidence="1">
    <location>
        <begin position="329"/>
        <end position="344"/>
    </location>
</feature>
<keyword evidence="3" id="KW-1185">Reference proteome</keyword>
<dbReference type="EMBL" id="OU963918">
    <property type="protein sequence ID" value="CAH2987363.1"/>
    <property type="molecule type" value="Genomic_DNA"/>
</dbReference>
<evidence type="ECO:0000313" key="2">
    <source>
        <dbReference type="EMBL" id="CAH2987363.1"/>
    </source>
</evidence>
<gene>
    <name evidence="2" type="ORF">CHILSU_LOCUS6968</name>
</gene>
<feature type="region of interest" description="Disordered" evidence="1">
    <location>
        <begin position="78"/>
        <end position="110"/>
    </location>
</feature>
<protein>
    <recommendedName>
        <fullName evidence="4">RRM domain-containing protein</fullName>
    </recommendedName>
</protein>
<feature type="compositionally biased region" description="Acidic residues" evidence="1">
    <location>
        <begin position="1139"/>
        <end position="1154"/>
    </location>
</feature>
<feature type="compositionally biased region" description="Polar residues" evidence="1">
    <location>
        <begin position="347"/>
        <end position="358"/>
    </location>
</feature>
<evidence type="ECO:0000313" key="3">
    <source>
        <dbReference type="Proteomes" id="UP001153292"/>
    </source>
</evidence>
<evidence type="ECO:0000256" key="1">
    <source>
        <dbReference type="SAM" id="MobiDB-lite"/>
    </source>
</evidence>
<feature type="compositionally biased region" description="Polar residues" evidence="1">
    <location>
        <begin position="1119"/>
        <end position="1136"/>
    </location>
</feature>
<feature type="compositionally biased region" description="Basic and acidic residues" evidence="1">
    <location>
        <begin position="359"/>
        <end position="374"/>
    </location>
</feature>
<feature type="region of interest" description="Disordered" evidence="1">
    <location>
        <begin position="437"/>
        <end position="620"/>
    </location>
</feature>